<keyword evidence="5" id="KW-0153">Cholesterol metabolism</keyword>
<dbReference type="GO" id="GO:0042632">
    <property type="term" value="P:cholesterol homeostasis"/>
    <property type="evidence" value="ECO:0007669"/>
    <property type="project" value="TreeGrafter"/>
</dbReference>
<dbReference type="GO" id="GO:0005506">
    <property type="term" value="F:iron ion binding"/>
    <property type="evidence" value="ECO:0007669"/>
    <property type="project" value="InterPro"/>
</dbReference>
<keyword evidence="12 15" id="KW-0472">Membrane</keyword>
<comment type="subcellular location">
    <subcellularLocation>
        <location evidence="2 15">Endoplasmic reticulum membrane</location>
    </subcellularLocation>
</comment>
<evidence type="ECO:0000256" key="14">
    <source>
        <dbReference type="ARBA" id="ARBA00023221"/>
    </source>
</evidence>
<dbReference type="RefSeq" id="XP_030629852.1">
    <property type="nucleotide sequence ID" value="XM_030773992.1"/>
</dbReference>
<feature type="binding site" description="axial binding residue" evidence="16">
    <location>
        <position position="443"/>
    </location>
    <ligand>
        <name>heme</name>
        <dbReference type="ChEBI" id="CHEBI:30413"/>
    </ligand>
    <ligandPart>
        <name>Fe</name>
        <dbReference type="ChEBI" id="CHEBI:18248"/>
    </ligandPart>
</feature>
<evidence type="ECO:0000256" key="4">
    <source>
        <dbReference type="ARBA" id="ARBA00010617"/>
    </source>
</evidence>
<comment type="cofactor">
    <cofactor evidence="1 15 16">
        <name>heme</name>
        <dbReference type="ChEBI" id="CHEBI:30413"/>
    </cofactor>
</comment>
<keyword evidence="11" id="KW-0443">Lipid metabolism</keyword>
<comment type="pathway">
    <text evidence="3">Lipid metabolism; bile acid biosynthesis.</text>
</comment>
<evidence type="ECO:0000256" key="5">
    <source>
        <dbReference type="ARBA" id="ARBA00022548"/>
    </source>
</evidence>
<evidence type="ECO:0000256" key="18">
    <source>
        <dbReference type="RuleBase" id="RU000461"/>
    </source>
</evidence>
<dbReference type="PRINTS" id="PR00465">
    <property type="entry name" value="EP450IV"/>
</dbReference>
<evidence type="ECO:0000256" key="13">
    <source>
        <dbReference type="ARBA" id="ARBA00023166"/>
    </source>
</evidence>
<sequence length="508" mass="58385">MLEFLLTLFLGAISLFLFSVLFGRKWREGEPPLIKGWIPFVGKTLEFRKDSHQFLTKLQQQYGDVFTVLIAGKYMTFVMDPLLYPSVIKRGRQLDFHDFSDQAASVTFGYPAVRGGRFPGLSEQIQKLFRLLQGDSLDVLTFRMMGNLQVVLRRSLSIPEGAFPKDDWQAEDLYEFCYRVMFEATFLSIYGRPEQGAAHPGMNTLQENFRKFDSVFPLLIARVPIALLGQTKGIRQKLLSFFHPCRIGKWIDPCEFVQRRVHLFDQYDTLGDLDKAAHHFAILWASVGNTIPAAFWSLYHLLTHPEALAAVRQEIMGVVSQEEAESICTRDITLTREQLDRLIYLESALNESLRLSSASMNIRVVQEDFTLSLDAQRAVNLRKGDFIVLHPQSMHMDPDIYPQPRMYRFDRFVEAGREKTDFYKHSQKLHYYRMPFGSGSTQCPGRFFAVNELKQFICVVLLMFQLELPAGQEDARLDTSRAGLGILPPANHITLRYRPNSLQQPNTS</sequence>
<dbReference type="GO" id="GO:0008395">
    <property type="term" value="F:steroid hydroxylase activity"/>
    <property type="evidence" value="ECO:0007669"/>
    <property type="project" value="TreeGrafter"/>
</dbReference>
<keyword evidence="14" id="KW-0753">Steroid metabolism</keyword>
<dbReference type="InterPro" id="IPR050529">
    <property type="entry name" value="CYP450_sterol_14alpha_dmase"/>
</dbReference>
<dbReference type="InterPro" id="IPR036396">
    <property type="entry name" value="Cyt_P450_sf"/>
</dbReference>
<keyword evidence="6 15" id="KW-0349">Heme</keyword>
<gene>
    <name evidence="20" type="primary">cyp7b1</name>
</gene>
<evidence type="ECO:0000256" key="8">
    <source>
        <dbReference type="ARBA" id="ARBA00022824"/>
    </source>
</evidence>
<evidence type="ECO:0000256" key="11">
    <source>
        <dbReference type="ARBA" id="ARBA00023098"/>
    </source>
</evidence>
<evidence type="ECO:0000256" key="17">
    <source>
        <dbReference type="PIRSR" id="PIRSR000047-2"/>
    </source>
</evidence>
<keyword evidence="7 15" id="KW-0479">Metal-binding</keyword>
<dbReference type="GO" id="GO:0016705">
    <property type="term" value="F:oxidoreductase activity, acting on paired donors, with incorporation or reduction of molecular oxygen"/>
    <property type="evidence" value="ECO:0007669"/>
    <property type="project" value="InterPro"/>
</dbReference>
<keyword evidence="18" id="KW-0503">Monooxygenase</keyword>
<dbReference type="SUPFAM" id="SSF48264">
    <property type="entry name" value="Cytochrome P450"/>
    <property type="match status" value="1"/>
</dbReference>
<comment type="similarity">
    <text evidence="4 15 18">Belongs to the cytochrome P450 family.</text>
</comment>
<keyword evidence="19" id="KW-1185">Reference proteome</keyword>
<evidence type="ECO:0000256" key="15">
    <source>
        <dbReference type="PIRNR" id="PIRNR000047"/>
    </source>
</evidence>
<evidence type="ECO:0000313" key="20">
    <source>
        <dbReference type="RefSeq" id="XP_030629852.1"/>
    </source>
</evidence>
<keyword evidence="8 15" id="KW-0256">Endoplasmic reticulum</keyword>
<dbReference type="CTD" id="9420"/>
<accession>A0A6J2VD73</accession>
<name>A0A6J2VD73_CHACN</name>
<dbReference type="GO" id="GO:0006699">
    <property type="term" value="P:bile acid biosynthetic process"/>
    <property type="evidence" value="ECO:0007669"/>
    <property type="project" value="TreeGrafter"/>
</dbReference>
<evidence type="ECO:0000256" key="12">
    <source>
        <dbReference type="ARBA" id="ARBA00023136"/>
    </source>
</evidence>
<evidence type="ECO:0000256" key="7">
    <source>
        <dbReference type="ARBA" id="ARBA00022723"/>
    </source>
</evidence>
<evidence type="ECO:0000313" key="19">
    <source>
        <dbReference type="Proteomes" id="UP000504632"/>
    </source>
</evidence>
<evidence type="ECO:0000256" key="3">
    <source>
        <dbReference type="ARBA" id="ARBA00004860"/>
    </source>
</evidence>
<dbReference type="InterPro" id="IPR001128">
    <property type="entry name" value="Cyt_P450"/>
</dbReference>
<proteinExistence type="inferred from homology"/>
<dbReference type="Gene3D" id="1.10.630.10">
    <property type="entry name" value="Cytochrome P450"/>
    <property type="match status" value="1"/>
</dbReference>
<dbReference type="InterPro" id="IPR017972">
    <property type="entry name" value="Cyt_P450_CS"/>
</dbReference>
<dbReference type="InterPro" id="IPR002403">
    <property type="entry name" value="Cyt_P450_E_grp-IV"/>
</dbReference>
<dbReference type="GeneID" id="115811682"/>
<keyword evidence="13" id="KW-1207">Sterol metabolism</keyword>
<evidence type="ECO:0000256" key="1">
    <source>
        <dbReference type="ARBA" id="ARBA00001971"/>
    </source>
</evidence>
<reference evidence="20" key="1">
    <citation type="submission" date="2025-08" db="UniProtKB">
        <authorList>
            <consortium name="RefSeq"/>
        </authorList>
    </citation>
    <scope>IDENTIFICATION</scope>
</reference>
<dbReference type="PANTHER" id="PTHR24304:SF0">
    <property type="entry name" value="CYTOCHROME P450 7B1"/>
    <property type="match status" value="1"/>
</dbReference>
<dbReference type="GO" id="GO:0005789">
    <property type="term" value="C:endoplasmic reticulum membrane"/>
    <property type="evidence" value="ECO:0007669"/>
    <property type="project" value="UniProtKB-SubCell"/>
</dbReference>
<evidence type="ECO:0000256" key="16">
    <source>
        <dbReference type="PIRSR" id="PIRSR000047-1"/>
    </source>
</evidence>
<dbReference type="AlphaFoldDB" id="A0A6J2VD73"/>
<dbReference type="InterPro" id="IPR024204">
    <property type="entry name" value="Cyt_P450_CYP7A1-type"/>
</dbReference>
<dbReference type="GO" id="GO:0008203">
    <property type="term" value="P:cholesterol metabolic process"/>
    <property type="evidence" value="ECO:0007669"/>
    <property type="project" value="UniProtKB-KW"/>
</dbReference>
<dbReference type="Proteomes" id="UP000504632">
    <property type="component" value="Chromosome 5"/>
</dbReference>
<dbReference type="PIRSF" id="PIRSF000047">
    <property type="entry name" value="Cytochrome_CYPVIIA1"/>
    <property type="match status" value="1"/>
</dbReference>
<dbReference type="GO" id="GO:0020037">
    <property type="term" value="F:heme binding"/>
    <property type="evidence" value="ECO:0007669"/>
    <property type="project" value="InterPro"/>
</dbReference>
<keyword evidence="9 18" id="KW-0560">Oxidoreductase</keyword>
<evidence type="ECO:0000256" key="2">
    <source>
        <dbReference type="ARBA" id="ARBA00004586"/>
    </source>
</evidence>
<keyword evidence="10 15" id="KW-0408">Iron</keyword>
<evidence type="ECO:0000256" key="9">
    <source>
        <dbReference type="ARBA" id="ARBA00023002"/>
    </source>
</evidence>
<evidence type="ECO:0000256" key="10">
    <source>
        <dbReference type="ARBA" id="ARBA00023004"/>
    </source>
</evidence>
<evidence type="ECO:0000256" key="6">
    <source>
        <dbReference type="ARBA" id="ARBA00022617"/>
    </source>
</evidence>
<dbReference type="PROSITE" id="PS00086">
    <property type="entry name" value="CYTOCHROME_P450"/>
    <property type="match status" value="1"/>
</dbReference>
<feature type="binding site" evidence="17">
    <location>
        <position position="289"/>
    </location>
    <ligand>
        <name>substrate</name>
    </ligand>
</feature>
<organism evidence="19 20">
    <name type="scientific">Chanos chanos</name>
    <name type="common">Milkfish</name>
    <name type="synonym">Mugil chanos</name>
    <dbReference type="NCBI Taxonomy" id="29144"/>
    <lineage>
        <taxon>Eukaryota</taxon>
        <taxon>Metazoa</taxon>
        <taxon>Chordata</taxon>
        <taxon>Craniata</taxon>
        <taxon>Vertebrata</taxon>
        <taxon>Euteleostomi</taxon>
        <taxon>Actinopterygii</taxon>
        <taxon>Neopterygii</taxon>
        <taxon>Teleostei</taxon>
        <taxon>Ostariophysi</taxon>
        <taxon>Gonorynchiformes</taxon>
        <taxon>Chanidae</taxon>
        <taxon>Chanos</taxon>
    </lineage>
</organism>
<dbReference type="Pfam" id="PF00067">
    <property type="entry name" value="p450"/>
    <property type="match status" value="2"/>
</dbReference>
<dbReference type="PANTHER" id="PTHR24304">
    <property type="entry name" value="CYTOCHROME P450 FAMILY 7"/>
    <property type="match status" value="1"/>
</dbReference>
<protein>
    <submittedName>
        <fullName evidence="20">Cytochrome P450 7B1 isoform X2</fullName>
    </submittedName>
</protein>